<dbReference type="Gene3D" id="1.10.10.10">
    <property type="entry name" value="Winged helix-like DNA-binding domain superfamily/Winged helix DNA-binding domain"/>
    <property type="match status" value="1"/>
</dbReference>
<dbReference type="Gene3D" id="1.20.120.530">
    <property type="entry name" value="GntR ligand-binding domain-like"/>
    <property type="match status" value="1"/>
</dbReference>
<evidence type="ECO:0000259" key="5">
    <source>
        <dbReference type="PROSITE" id="PS50949"/>
    </source>
</evidence>
<dbReference type="SMART" id="SM00345">
    <property type="entry name" value="HTH_GNTR"/>
    <property type="match status" value="1"/>
</dbReference>
<dbReference type="Pfam" id="PF07729">
    <property type="entry name" value="FCD"/>
    <property type="match status" value="1"/>
</dbReference>
<dbReference type="Proteomes" id="UP000567246">
    <property type="component" value="Unassembled WGS sequence"/>
</dbReference>
<dbReference type="RefSeq" id="WP_158492643.1">
    <property type="nucleotide sequence ID" value="NZ_BAABAG010000006.1"/>
</dbReference>
<evidence type="ECO:0000256" key="3">
    <source>
        <dbReference type="ARBA" id="ARBA00023163"/>
    </source>
</evidence>
<sequence>MTARPPTPPAEPEPGRRRAPGHAVILDWLEGELRSGRIQVGDKLPSERTLAERFGMSRSSVREAGRVMDAMGLVRSATGSGPRAGAIVVSEPSAALAWALRMHVATRALPVADLVTTRVLLETEAALEAAEHDVPGRGAILATAHAHLDRMDVPDFPAREFHRLDAEFHVLLSTLSGNVVLETILRSLREATIGYVEEAMAGVEDWGAVRDELQRQHRDILAAAVERDGPRAAQAVREHIHWFSRFTTAGPDAAGG</sequence>
<proteinExistence type="predicted"/>
<dbReference type="GO" id="GO:0003700">
    <property type="term" value="F:DNA-binding transcription factor activity"/>
    <property type="evidence" value="ECO:0007669"/>
    <property type="project" value="InterPro"/>
</dbReference>
<dbReference type="PRINTS" id="PR00035">
    <property type="entry name" value="HTHGNTR"/>
</dbReference>
<reference evidence="6 7" key="1">
    <citation type="submission" date="2020-08" db="EMBL/GenBank/DDBJ databases">
        <title>Sequencing the genomes of 1000 actinobacteria strains.</title>
        <authorList>
            <person name="Klenk H.-P."/>
        </authorList>
    </citation>
    <scope>NUCLEOTIDE SEQUENCE [LARGE SCALE GENOMIC DNA]</scope>
    <source>
        <strain evidence="6 7">DSM 17945</strain>
    </source>
</reference>
<accession>A0A7W9JL08</accession>
<dbReference type="SUPFAM" id="SSF48008">
    <property type="entry name" value="GntR ligand-binding domain-like"/>
    <property type="match status" value="1"/>
</dbReference>
<dbReference type="AlphaFoldDB" id="A0A7W9JL08"/>
<name>A0A7W9JL08_9MICC</name>
<dbReference type="SMART" id="SM00895">
    <property type="entry name" value="FCD"/>
    <property type="match status" value="1"/>
</dbReference>
<keyword evidence="3" id="KW-0804">Transcription</keyword>
<dbReference type="Pfam" id="PF00392">
    <property type="entry name" value="GntR"/>
    <property type="match status" value="1"/>
</dbReference>
<dbReference type="SUPFAM" id="SSF46785">
    <property type="entry name" value="Winged helix' DNA-binding domain"/>
    <property type="match status" value="1"/>
</dbReference>
<evidence type="ECO:0000313" key="7">
    <source>
        <dbReference type="Proteomes" id="UP000567246"/>
    </source>
</evidence>
<dbReference type="PROSITE" id="PS50949">
    <property type="entry name" value="HTH_GNTR"/>
    <property type="match status" value="1"/>
</dbReference>
<evidence type="ECO:0000256" key="2">
    <source>
        <dbReference type="ARBA" id="ARBA00023125"/>
    </source>
</evidence>
<dbReference type="InterPro" id="IPR011711">
    <property type="entry name" value="GntR_C"/>
</dbReference>
<keyword evidence="2 6" id="KW-0238">DNA-binding</keyword>
<dbReference type="PANTHER" id="PTHR43537">
    <property type="entry name" value="TRANSCRIPTIONAL REGULATOR, GNTR FAMILY"/>
    <property type="match status" value="1"/>
</dbReference>
<dbReference type="InterPro" id="IPR036390">
    <property type="entry name" value="WH_DNA-bd_sf"/>
</dbReference>
<feature type="domain" description="HTH gntR-type" evidence="5">
    <location>
        <begin position="19"/>
        <end position="91"/>
    </location>
</feature>
<evidence type="ECO:0000256" key="4">
    <source>
        <dbReference type="SAM" id="MobiDB-lite"/>
    </source>
</evidence>
<protein>
    <submittedName>
        <fullName evidence="6">DNA-binding FadR family transcriptional regulator</fullName>
    </submittedName>
</protein>
<dbReference type="GO" id="GO:0003677">
    <property type="term" value="F:DNA binding"/>
    <property type="evidence" value="ECO:0007669"/>
    <property type="project" value="UniProtKB-KW"/>
</dbReference>
<dbReference type="InterPro" id="IPR036388">
    <property type="entry name" value="WH-like_DNA-bd_sf"/>
</dbReference>
<evidence type="ECO:0000313" key="6">
    <source>
        <dbReference type="EMBL" id="MBB5849802.1"/>
    </source>
</evidence>
<dbReference type="InterPro" id="IPR008920">
    <property type="entry name" value="TF_FadR/GntR_C"/>
</dbReference>
<organism evidence="6 7">
    <name type="scientific">Micrococcus endophyticus</name>
    <dbReference type="NCBI Taxonomy" id="455343"/>
    <lineage>
        <taxon>Bacteria</taxon>
        <taxon>Bacillati</taxon>
        <taxon>Actinomycetota</taxon>
        <taxon>Actinomycetes</taxon>
        <taxon>Micrococcales</taxon>
        <taxon>Micrococcaceae</taxon>
        <taxon>Micrococcus</taxon>
    </lineage>
</organism>
<comment type="caution">
    <text evidence="6">The sequence shown here is derived from an EMBL/GenBank/DDBJ whole genome shotgun (WGS) entry which is preliminary data.</text>
</comment>
<keyword evidence="7" id="KW-1185">Reference proteome</keyword>
<gene>
    <name evidence="6" type="ORF">HDA33_002366</name>
</gene>
<feature type="region of interest" description="Disordered" evidence="4">
    <location>
        <begin position="1"/>
        <end position="20"/>
    </location>
</feature>
<feature type="compositionally biased region" description="Pro residues" evidence="4">
    <location>
        <begin position="1"/>
        <end position="12"/>
    </location>
</feature>
<dbReference type="InterPro" id="IPR000524">
    <property type="entry name" value="Tscrpt_reg_HTH_GntR"/>
</dbReference>
<dbReference type="CDD" id="cd07377">
    <property type="entry name" value="WHTH_GntR"/>
    <property type="match status" value="1"/>
</dbReference>
<evidence type="ECO:0000256" key="1">
    <source>
        <dbReference type="ARBA" id="ARBA00023015"/>
    </source>
</evidence>
<dbReference type="PANTHER" id="PTHR43537:SF24">
    <property type="entry name" value="GLUCONATE OPERON TRANSCRIPTIONAL REPRESSOR"/>
    <property type="match status" value="1"/>
</dbReference>
<dbReference type="EMBL" id="JACHMW010000001">
    <property type="protein sequence ID" value="MBB5849802.1"/>
    <property type="molecule type" value="Genomic_DNA"/>
</dbReference>
<keyword evidence="1" id="KW-0805">Transcription regulation</keyword>